<name>A0A835A0A2_9POAL</name>
<accession>A0A835A0A2</accession>
<gene>
    <name evidence="2" type="ORF">HU200_066930</name>
</gene>
<dbReference type="Proteomes" id="UP000636709">
    <property type="component" value="Unassembled WGS sequence"/>
</dbReference>
<comment type="caution">
    <text evidence="2">The sequence shown here is derived from an EMBL/GenBank/DDBJ whole genome shotgun (WGS) entry which is preliminary data.</text>
</comment>
<protein>
    <submittedName>
        <fullName evidence="2">Uncharacterized protein</fullName>
    </submittedName>
</protein>
<dbReference type="AlphaFoldDB" id="A0A835A0A2"/>
<evidence type="ECO:0000313" key="3">
    <source>
        <dbReference type="Proteomes" id="UP000636709"/>
    </source>
</evidence>
<evidence type="ECO:0000256" key="1">
    <source>
        <dbReference type="SAM" id="MobiDB-lite"/>
    </source>
</evidence>
<evidence type="ECO:0000313" key="2">
    <source>
        <dbReference type="EMBL" id="KAF8643225.1"/>
    </source>
</evidence>
<sequence>MPLHYPAVQEGRLRGDAGVARRLTPPPRVRPPRRRRPPRQAGVRHGRVSSGPTSTD</sequence>
<feature type="compositionally biased region" description="Basic residues" evidence="1">
    <location>
        <begin position="30"/>
        <end position="47"/>
    </location>
</feature>
<dbReference type="EMBL" id="JACEFO010003210">
    <property type="protein sequence ID" value="KAF8643225.1"/>
    <property type="molecule type" value="Genomic_DNA"/>
</dbReference>
<feature type="region of interest" description="Disordered" evidence="1">
    <location>
        <begin position="1"/>
        <end position="56"/>
    </location>
</feature>
<proteinExistence type="predicted"/>
<organism evidence="2 3">
    <name type="scientific">Digitaria exilis</name>
    <dbReference type="NCBI Taxonomy" id="1010633"/>
    <lineage>
        <taxon>Eukaryota</taxon>
        <taxon>Viridiplantae</taxon>
        <taxon>Streptophyta</taxon>
        <taxon>Embryophyta</taxon>
        <taxon>Tracheophyta</taxon>
        <taxon>Spermatophyta</taxon>
        <taxon>Magnoliopsida</taxon>
        <taxon>Liliopsida</taxon>
        <taxon>Poales</taxon>
        <taxon>Poaceae</taxon>
        <taxon>PACMAD clade</taxon>
        <taxon>Panicoideae</taxon>
        <taxon>Panicodae</taxon>
        <taxon>Paniceae</taxon>
        <taxon>Anthephorinae</taxon>
        <taxon>Digitaria</taxon>
    </lineage>
</organism>
<reference evidence="2" key="1">
    <citation type="submission" date="2020-07" db="EMBL/GenBank/DDBJ databases">
        <title>Genome sequence and genetic diversity analysis of an under-domesticated orphan crop, white fonio (Digitaria exilis).</title>
        <authorList>
            <person name="Bennetzen J.L."/>
            <person name="Chen S."/>
            <person name="Ma X."/>
            <person name="Wang X."/>
            <person name="Yssel A.E.J."/>
            <person name="Chaluvadi S.R."/>
            <person name="Johnson M."/>
            <person name="Gangashetty P."/>
            <person name="Hamidou F."/>
            <person name="Sanogo M.D."/>
            <person name="Zwaenepoel A."/>
            <person name="Wallace J."/>
            <person name="Van De Peer Y."/>
            <person name="Van Deynze A."/>
        </authorList>
    </citation>
    <scope>NUCLEOTIDE SEQUENCE</scope>
    <source>
        <tissue evidence="2">Leaves</tissue>
    </source>
</reference>
<keyword evidence="3" id="KW-1185">Reference proteome</keyword>